<gene>
    <name evidence="1" type="ORF">KXQ929_LOCUS41528</name>
</gene>
<evidence type="ECO:0000313" key="1">
    <source>
        <dbReference type="EMBL" id="CAF4227141.1"/>
    </source>
</evidence>
<dbReference type="Proteomes" id="UP000663868">
    <property type="component" value="Unassembled WGS sequence"/>
</dbReference>
<dbReference type="InterPro" id="IPR011009">
    <property type="entry name" value="Kinase-like_dom_sf"/>
</dbReference>
<organism evidence="1 2">
    <name type="scientific">Adineta steineri</name>
    <dbReference type="NCBI Taxonomy" id="433720"/>
    <lineage>
        <taxon>Eukaryota</taxon>
        <taxon>Metazoa</taxon>
        <taxon>Spiralia</taxon>
        <taxon>Gnathifera</taxon>
        <taxon>Rotifera</taxon>
        <taxon>Eurotatoria</taxon>
        <taxon>Bdelloidea</taxon>
        <taxon>Adinetida</taxon>
        <taxon>Adinetidae</taxon>
        <taxon>Adineta</taxon>
    </lineage>
</organism>
<dbReference type="SUPFAM" id="SSF56112">
    <property type="entry name" value="Protein kinase-like (PK-like)"/>
    <property type="match status" value="1"/>
</dbReference>
<dbReference type="EMBL" id="CAJOBB010009395">
    <property type="protein sequence ID" value="CAF4227141.1"/>
    <property type="molecule type" value="Genomic_DNA"/>
</dbReference>
<dbReference type="InterPro" id="IPR023214">
    <property type="entry name" value="HAD_sf"/>
</dbReference>
<name>A0A820D631_9BILA</name>
<protein>
    <submittedName>
        <fullName evidence="1">Uncharacterized protein</fullName>
    </submittedName>
</protein>
<dbReference type="Gene3D" id="3.40.50.1000">
    <property type="entry name" value="HAD superfamily/HAD-like"/>
    <property type="match status" value="1"/>
</dbReference>
<comment type="caution">
    <text evidence="1">The sequence shown here is derived from an EMBL/GenBank/DDBJ whole genome shotgun (WGS) entry which is preliminary data.</text>
</comment>
<reference evidence="1" key="1">
    <citation type="submission" date="2021-02" db="EMBL/GenBank/DDBJ databases">
        <authorList>
            <person name="Nowell W R."/>
        </authorList>
    </citation>
    <scope>NUCLEOTIDE SEQUENCE</scope>
</reference>
<sequence>RELHRAGHYIIIQTARRMKTHKSNVGAVIADIGRITLETLAKFDIPYDEVLFGKPYADVYVDDSAIHALIDTTKEIGWSLDDTTYNTHNPKQVKGFISSRHFHTVQQLDNMIIKSSSTDCLKGEIYFYRNIPPSIRDLFPHLDRTEANKDAGISSIIMEKINGTTYSHLFTNLCLTEGRLLKFLSSLQRIHLSVPIESTELKSNIYANYSNKILSRYNHYIDTYVSIDEYFKKYFESSVISSTEFVDCIVKYFAEYEKSKRGVHSSIIHGDPVFSNALLTSDNRVVFIDMRGSLATELSIQGDINYDLAKVYQSLTGYDFILLNKAELLSTIARTLTRSKLD</sequence>
<proteinExistence type="predicted"/>
<feature type="non-terminal residue" evidence="1">
    <location>
        <position position="1"/>
    </location>
</feature>
<accession>A0A820D631</accession>
<dbReference type="AlphaFoldDB" id="A0A820D631"/>
<evidence type="ECO:0000313" key="2">
    <source>
        <dbReference type="Proteomes" id="UP000663868"/>
    </source>
</evidence>